<dbReference type="Proteomes" id="UP001222027">
    <property type="component" value="Unassembled WGS sequence"/>
</dbReference>
<reference evidence="2 3" key="1">
    <citation type="submission" date="2022-12" db="EMBL/GenBank/DDBJ databases">
        <title>Chromosome-scale assembly of the Ensete ventricosum genome.</title>
        <authorList>
            <person name="Dussert Y."/>
            <person name="Stocks J."/>
            <person name="Wendawek A."/>
            <person name="Woldeyes F."/>
            <person name="Nichols R.A."/>
            <person name="Borrell J.S."/>
        </authorList>
    </citation>
    <scope>NUCLEOTIDE SEQUENCE [LARGE SCALE GENOMIC DNA]</scope>
    <source>
        <strain evidence="3">cv. Maze</strain>
        <tissue evidence="2">Seeds</tissue>
    </source>
</reference>
<feature type="compositionally biased region" description="Low complexity" evidence="1">
    <location>
        <begin position="88"/>
        <end position="98"/>
    </location>
</feature>
<feature type="region of interest" description="Disordered" evidence="1">
    <location>
        <begin position="54"/>
        <end position="113"/>
    </location>
</feature>
<comment type="caution">
    <text evidence="2">The sequence shown here is derived from an EMBL/GenBank/DDBJ whole genome shotgun (WGS) entry which is preliminary data.</text>
</comment>
<accession>A0AAV8QPX4</accession>
<feature type="compositionally biased region" description="Basic residues" evidence="1">
    <location>
        <begin position="73"/>
        <end position="87"/>
    </location>
</feature>
<name>A0AAV8QPX4_ENSVE</name>
<dbReference type="InterPro" id="IPR010410">
    <property type="entry name" value="DUF1005"/>
</dbReference>
<feature type="compositionally biased region" description="Basic residues" evidence="1">
    <location>
        <begin position="99"/>
        <end position="113"/>
    </location>
</feature>
<proteinExistence type="predicted"/>
<evidence type="ECO:0000256" key="1">
    <source>
        <dbReference type="SAM" id="MobiDB-lite"/>
    </source>
</evidence>
<organism evidence="2 3">
    <name type="scientific">Ensete ventricosum</name>
    <name type="common">Abyssinian banana</name>
    <name type="synonym">Musa ensete</name>
    <dbReference type="NCBI Taxonomy" id="4639"/>
    <lineage>
        <taxon>Eukaryota</taxon>
        <taxon>Viridiplantae</taxon>
        <taxon>Streptophyta</taxon>
        <taxon>Embryophyta</taxon>
        <taxon>Tracheophyta</taxon>
        <taxon>Spermatophyta</taxon>
        <taxon>Magnoliopsida</taxon>
        <taxon>Liliopsida</taxon>
        <taxon>Zingiberales</taxon>
        <taxon>Musaceae</taxon>
        <taxon>Ensete</taxon>
    </lineage>
</organism>
<dbReference type="PANTHER" id="PTHR31317:SF14">
    <property type="entry name" value="DUF1005 FAMILY PROTEIN (DUF1005)"/>
    <property type="match status" value="1"/>
</dbReference>
<evidence type="ECO:0000313" key="2">
    <source>
        <dbReference type="EMBL" id="KAJ8483962.1"/>
    </source>
</evidence>
<gene>
    <name evidence="2" type="ORF">OPV22_016447</name>
</gene>
<protein>
    <submittedName>
        <fullName evidence="2">Uncharacterized protein</fullName>
    </submittedName>
</protein>
<dbReference type="AlphaFoldDB" id="A0AAV8QPX4"/>
<keyword evidence="3" id="KW-1185">Reference proteome</keyword>
<sequence length="229" mass="25592">MVTPFVPSPGSYRVSRSDPGAWLILRAIAPTPPPPPPPPPLLLHHQLEAVGPPRGLARTRSRGRPGLQVRAGAGHRTRRRRAHRRVLPQRPQRWPLLRRSQRQRGRGGRSVAVRRRLRDGIHRRGGGGKASKPSVQVGVQHVSCMADVAVFIALSAAIDLSMDACQLFSQKLRKSLTLLQLLEFILIRYHSLTFFKLGFPGDLARRRLRLAHIQMSGDGVHQQVELLLE</sequence>
<evidence type="ECO:0000313" key="3">
    <source>
        <dbReference type="Proteomes" id="UP001222027"/>
    </source>
</evidence>
<dbReference type="PANTHER" id="PTHR31317">
    <property type="entry name" value="OS08G0163500 PROTEIN"/>
    <property type="match status" value="1"/>
</dbReference>
<dbReference type="Pfam" id="PF06219">
    <property type="entry name" value="DUF1005"/>
    <property type="match status" value="2"/>
</dbReference>
<dbReference type="EMBL" id="JAQQAF010000005">
    <property type="protein sequence ID" value="KAJ8483962.1"/>
    <property type="molecule type" value="Genomic_DNA"/>
</dbReference>